<dbReference type="SUPFAM" id="SSF51569">
    <property type="entry name" value="Aldolase"/>
    <property type="match status" value="1"/>
</dbReference>
<dbReference type="InterPro" id="IPR013785">
    <property type="entry name" value="Aldolase_TIM"/>
</dbReference>
<organism evidence="1 2">
    <name type="scientific">Kineococcus mangrovi</name>
    <dbReference type="NCBI Taxonomy" id="1660183"/>
    <lineage>
        <taxon>Bacteria</taxon>
        <taxon>Bacillati</taxon>
        <taxon>Actinomycetota</taxon>
        <taxon>Actinomycetes</taxon>
        <taxon>Kineosporiales</taxon>
        <taxon>Kineosporiaceae</taxon>
        <taxon>Kineococcus</taxon>
    </lineage>
</organism>
<dbReference type="Pfam" id="PF06187">
    <property type="entry name" value="DUF993"/>
    <property type="match status" value="1"/>
</dbReference>
<sequence>MRLPQRTTSGAVELVDHAVSEPLAWEVPVGPAASRAVFAAAHVVPRVDAENVPGAPAVLDWDATLAFRHRLWSLGLGVAEAMDTAQRGMGLDFAATAELVRRSAAEATSVGGRIAAGVGTDQLEPGLHPLAAVRAAYEEQLALVEDAGAQPILMASRHLAAAAAGPQDYLELYSGLLAQVRRPAVLHWLGEVFDPALAGYWGSRDVAAATDAFCELVQANASRVDGVKVSLLDADHERALRRRLPAGVRLYTGDDFNYPDLIAGDGQFHSDALLGIFAGIPQIAAAALTRLDAGDAAGFRAALDPTLPLARHVFGAPTPHYKAGIAFLNWLDGRQPGYAMVGGLHAARSAVHQARTFVLADEAGVLTDPVGAAGRMRQYLAVHGLV</sequence>
<gene>
    <name evidence="1" type="ORF">AB2L28_01655</name>
</gene>
<evidence type="ECO:0000313" key="1">
    <source>
        <dbReference type="EMBL" id="MEZ0490941.1"/>
    </source>
</evidence>
<dbReference type="RefSeq" id="WP_370717262.1">
    <property type="nucleotide sequence ID" value="NZ_JBGGTQ010000001.1"/>
</dbReference>
<dbReference type="Proteomes" id="UP001566476">
    <property type="component" value="Unassembled WGS sequence"/>
</dbReference>
<proteinExistence type="predicted"/>
<reference evidence="1 2" key="1">
    <citation type="submission" date="2024-07" db="EMBL/GenBank/DDBJ databases">
        <authorList>
            <person name="Thanompreechachai J."/>
            <person name="Duangmal K."/>
        </authorList>
    </citation>
    <scope>NUCLEOTIDE SEQUENCE [LARGE SCALE GENOMIC DNA]</scope>
    <source>
        <strain evidence="1 2">TBRC 1896</strain>
    </source>
</reference>
<evidence type="ECO:0000313" key="2">
    <source>
        <dbReference type="Proteomes" id="UP001566476"/>
    </source>
</evidence>
<dbReference type="InterPro" id="IPR009334">
    <property type="entry name" value="DUF993"/>
</dbReference>
<name>A0ABV4HWY8_9ACTN</name>
<protein>
    <submittedName>
        <fullName evidence="1">Dihydrodipicolinate synthase family protein</fullName>
    </submittedName>
</protein>
<dbReference type="Gene3D" id="3.20.20.70">
    <property type="entry name" value="Aldolase class I"/>
    <property type="match status" value="1"/>
</dbReference>
<comment type="caution">
    <text evidence="1">The sequence shown here is derived from an EMBL/GenBank/DDBJ whole genome shotgun (WGS) entry which is preliminary data.</text>
</comment>
<dbReference type="EMBL" id="JBGGTQ010000001">
    <property type="protein sequence ID" value="MEZ0490941.1"/>
    <property type="molecule type" value="Genomic_DNA"/>
</dbReference>
<accession>A0ABV4HWY8</accession>
<keyword evidence="2" id="KW-1185">Reference proteome</keyword>